<keyword evidence="2" id="KW-1185">Reference proteome</keyword>
<organism evidence="3">
    <name type="scientific">Onchocerca flexuosa</name>
    <dbReference type="NCBI Taxonomy" id="387005"/>
    <lineage>
        <taxon>Eukaryota</taxon>
        <taxon>Metazoa</taxon>
        <taxon>Ecdysozoa</taxon>
        <taxon>Nematoda</taxon>
        <taxon>Chromadorea</taxon>
        <taxon>Rhabditida</taxon>
        <taxon>Spirurina</taxon>
        <taxon>Spiruromorpha</taxon>
        <taxon>Filarioidea</taxon>
        <taxon>Onchocercidae</taxon>
        <taxon>Onchocerca</taxon>
    </lineage>
</organism>
<reference evidence="3" key="1">
    <citation type="submission" date="2016-06" db="UniProtKB">
        <authorList>
            <consortium name="WormBaseParasite"/>
        </authorList>
    </citation>
    <scope>IDENTIFICATION</scope>
</reference>
<evidence type="ECO:0000313" key="3">
    <source>
        <dbReference type="WBParaSite" id="OFLC_0000183901-mRNA-1"/>
    </source>
</evidence>
<proteinExistence type="predicted"/>
<dbReference type="WBParaSite" id="OFLC_0000183901-mRNA-1">
    <property type="protein sequence ID" value="OFLC_0000183901-mRNA-1"/>
    <property type="gene ID" value="OFLC_0000183901"/>
</dbReference>
<evidence type="ECO:0000313" key="2">
    <source>
        <dbReference type="Proteomes" id="UP000267606"/>
    </source>
</evidence>
<reference evidence="1 2" key="2">
    <citation type="submission" date="2018-11" db="EMBL/GenBank/DDBJ databases">
        <authorList>
            <consortium name="Pathogen Informatics"/>
        </authorList>
    </citation>
    <scope>NUCLEOTIDE SEQUENCE [LARGE SCALE GENOMIC DNA]</scope>
</reference>
<evidence type="ECO:0000313" key="1">
    <source>
        <dbReference type="EMBL" id="VDO30964.1"/>
    </source>
</evidence>
<gene>
    <name evidence="1" type="ORF">OFLC_LOCUS1840</name>
</gene>
<dbReference type="Proteomes" id="UP000267606">
    <property type="component" value="Unassembled WGS sequence"/>
</dbReference>
<accession>A0A183H2Y0</accession>
<name>A0A183H2Y0_9BILA</name>
<dbReference type="AlphaFoldDB" id="A0A183H2Y0"/>
<protein>
    <submittedName>
        <fullName evidence="1 3">Uncharacterized protein</fullName>
    </submittedName>
</protein>
<dbReference type="EMBL" id="UZAJ01000950">
    <property type="protein sequence ID" value="VDO30964.1"/>
    <property type="molecule type" value="Genomic_DNA"/>
</dbReference>
<sequence>MSYCAFYPESLLEISQLPERFFNEGFLDIRLAAAGTLNEKSDKEGQCQSLGSHGFGNISYTSNQLSPGNNDIVTATSAEERTIGRNAFSNDSLAEIQKTQNPFSDECKQAIINQTFSMNPELAEIRISTNQLPTLLSYRSGIVEHPRISDRAELVDKQHALLNSPEQPYTYRTFGTEKLANSRNIPDQIIYQEGNLLSPSTNTINRNLYGTESVTDIASIPEQFYSKSFESFRNMRSDWRNRETSLRNNLQVVNRYAFGKQSLTDINDIGNQFPMKHHDKNYPSEVPRNALYRTLTDMKAISDPFAPKGILYK</sequence>